<reference evidence="3 4" key="1">
    <citation type="submission" date="2019-09" db="EMBL/GenBank/DDBJ databases">
        <authorList>
            <person name="Cao W.R."/>
        </authorList>
    </citation>
    <scope>NUCLEOTIDE SEQUENCE [LARGE SCALE GENOMIC DNA]</scope>
    <source>
        <strain evidence="4">a4</strain>
    </source>
</reference>
<dbReference type="InterPro" id="IPR035940">
    <property type="entry name" value="CAP_sf"/>
</dbReference>
<keyword evidence="4" id="KW-1185">Reference proteome</keyword>
<dbReference type="CDD" id="cd05379">
    <property type="entry name" value="CAP_bacterial"/>
    <property type="match status" value="1"/>
</dbReference>
<accession>A0A7J5AQ79</accession>
<dbReference type="Pfam" id="PF00188">
    <property type="entry name" value="CAP"/>
    <property type="match status" value="1"/>
</dbReference>
<keyword evidence="1" id="KW-0732">Signal</keyword>
<evidence type="ECO:0000313" key="3">
    <source>
        <dbReference type="EMBL" id="KAB1159564.1"/>
    </source>
</evidence>
<name>A0A7J5AQ79_9FLAO</name>
<dbReference type="Proteomes" id="UP000467305">
    <property type="component" value="Unassembled WGS sequence"/>
</dbReference>
<dbReference type="EMBL" id="WAAU01000008">
    <property type="protein sequence ID" value="KAB1159564.1"/>
    <property type="molecule type" value="Genomic_DNA"/>
</dbReference>
<feature type="domain" description="SCP" evidence="2">
    <location>
        <begin position="42"/>
        <end position="152"/>
    </location>
</feature>
<protein>
    <submittedName>
        <fullName evidence="3">CAP domain-containing protein</fullName>
    </submittedName>
</protein>
<dbReference type="AlphaFoldDB" id="A0A7J5AQ79"/>
<dbReference type="PROSITE" id="PS51257">
    <property type="entry name" value="PROKAR_LIPOPROTEIN"/>
    <property type="match status" value="1"/>
</dbReference>
<dbReference type="InterPro" id="IPR014044">
    <property type="entry name" value="CAP_dom"/>
</dbReference>
<evidence type="ECO:0000259" key="2">
    <source>
        <dbReference type="Pfam" id="PF00188"/>
    </source>
</evidence>
<dbReference type="RefSeq" id="WP_150898810.1">
    <property type="nucleotide sequence ID" value="NZ_WAAU01000008.1"/>
</dbReference>
<organism evidence="3 4">
    <name type="scientific">Tenacibaculum aiptasiae</name>
    <dbReference type="NCBI Taxonomy" id="426481"/>
    <lineage>
        <taxon>Bacteria</taxon>
        <taxon>Pseudomonadati</taxon>
        <taxon>Bacteroidota</taxon>
        <taxon>Flavobacteriia</taxon>
        <taxon>Flavobacteriales</taxon>
        <taxon>Flavobacteriaceae</taxon>
        <taxon>Tenacibaculum</taxon>
    </lineage>
</organism>
<proteinExistence type="predicted"/>
<feature type="signal peptide" evidence="1">
    <location>
        <begin position="1"/>
        <end position="20"/>
    </location>
</feature>
<sequence>MLLKKSLIALFVTLFFISCSDNNSENLISGENATITQQIHKLVNQHRVSIGKSELTLNNEVSVIALKHTKYMIGISKINHDMFDDRFKELQNLDNAKSAAENVASHQKTAEEVVNAWLNSSGHRKNIEGNYTHTGIGVEKNSAGHYYFTQLFYSK</sequence>
<dbReference type="Gene3D" id="3.40.33.10">
    <property type="entry name" value="CAP"/>
    <property type="match status" value="1"/>
</dbReference>
<comment type="caution">
    <text evidence="3">The sequence shown here is derived from an EMBL/GenBank/DDBJ whole genome shotgun (WGS) entry which is preliminary data.</text>
</comment>
<evidence type="ECO:0000256" key="1">
    <source>
        <dbReference type="SAM" id="SignalP"/>
    </source>
</evidence>
<dbReference type="PANTHER" id="PTHR31157">
    <property type="entry name" value="SCP DOMAIN-CONTAINING PROTEIN"/>
    <property type="match status" value="1"/>
</dbReference>
<dbReference type="OrthoDB" id="982527at2"/>
<dbReference type="SUPFAM" id="SSF55797">
    <property type="entry name" value="PR-1-like"/>
    <property type="match status" value="1"/>
</dbReference>
<evidence type="ECO:0000313" key="4">
    <source>
        <dbReference type="Proteomes" id="UP000467305"/>
    </source>
</evidence>
<feature type="chain" id="PRO_5029528484" evidence="1">
    <location>
        <begin position="21"/>
        <end position="155"/>
    </location>
</feature>
<gene>
    <name evidence="3" type="ORF">F7018_04435</name>
</gene>
<dbReference type="PANTHER" id="PTHR31157:SF1">
    <property type="entry name" value="SCP DOMAIN-CONTAINING PROTEIN"/>
    <property type="match status" value="1"/>
</dbReference>